<evidence type="ECO:0000313" key="5">
    <source>
        <dbReference type="Proteomes" id="UP001501690"/>
    </source>
</evidence>
<dbReference type="EMBL" id="BAAAPL010000002">
    <property type="protein sequence ID" value="GAA1701875.1"/>
    <property type="molecule type" value="Genomic_DNA"/>
</dbReference>
<protein>
    <submittedName>
        <fullName evidence="4">Nitroreductase family protein</fullName>
    </submittedName>
</protein>
<dbReference type="SUPFAM" id="SSF55469">
    <property type="entry name" value="FMN-dependent nitroreductase-like"/>
    <property type="match status" value="1"/>
</dbReference>
<dbReference type="Gene3D" id="3.40.109.10">
    <property type="entry name" value="NADH Oxidase"/>
    <property type="match status" value="1"/>
</dbReference>
<sequence length="188" mass="19773">MSTTTGTTAIHEILATRYSTRVFDADAPIDDTALNNALEAARWAPSAANSQPWHAIVARRGSDAFARIAATLKGFNSTWAADAGALVIFVAETERDGVALPWAAYDTGQAAAHFTIQANADGLATHQMGGFEAAALANEFDLPATMQPLTVVAIGAFGDVDAASDELQQREATPRTRRPLADAVLVYA</sequence>
<dbReference type="CDD" id="cd02138">
    <property type="entry name" value="TdsD-like"/>
    <property type="match status" value="1"/>
</dbReference>
<organism evidence="4 5">
    <name type="scientific">Microbacterium sediminicola</name>
    <dbReference type="NCBI Taxonomy" id="415210"/>
    <lineage>
        <taxon>Bacteria</taxon>
        <taxon>Bacillati</taxon>
        <taxon>Actinomycetota</taxon>
        <taxon>Actinomycetes</taxon>
        <taxon>Micrococcales</taxon>
        <taxon>Microbacteriaceae</taxon>
        <taxon>Microbacterium</taxon>
    </lineage>
</organism>
<accession>A0ABN2IBN0</accession>
<keyword evidence="5" id="KW-1185">Reference proteome</keyword>
<evidence type="ECO:0000256" key="2">
    <source>
        <dbReference type="ARBA" id="ARBA00023002"/>
    </source>
</evidence>
<feature type="domain" description="Nitroreductase" evidence="3">
    <location>
        <begin position="15"/>
        <end position="69"/>
    </location>
</feature>
<dbReference type="PANTHER" id="PTHR43673:SF10">
    <property type="entry name" value="NADH DEHYDROGENASE_NAD(P)H NITROREDUCTASE XCC3605-RELATED"/>
    <property type="match status" value="1"/>
</dbReference>
<reference evidence="4 5" key="1">
    <citation type="journal article" date="2019" name="Int. J. Syst. Evol. Microbiol.">
        <title>The Global Catalogue of Microorganisms (GCM) 10K type strain sequencing project: providing services to taxonomists for standard genome sequencing and annotation.</title>
        <authorList>
            <consortium name="The Broad Institute Genomics Platform"/>
            <consortium name="The Broad Institute Genome Sequencing Center for Infectious Disease"/>
            <person name="Wu L."/>
            <person name="Ma J."/>
        </authorList>
    </citation>
    <scope>NUCLEOTIDE SEQUENCE [LARGE SCALE GENOMIC DNA]</scope>
    <source>
        <strain evidence="4 5">JCM 15577</strain>
    </source>
</reference>
<comment type="caution">
    <text evidence="4">The sequence shown here is derived from an EMBL/GenBank/DDBJ whole genome shotgun (WGS) entry which is preliminary data.</text>
</comment>
<keyword evidence="2" id="KW-0560">Oxidoreductase</keyword>
<proteinExistence type="inferred from homology"/>
<evidence type="ECO:0000256" key="1">
    <source>
        <dbReference type="ARBA" id="ARBA00007118"/>
    </source>
</evidence>
<feature type="domain" description="Nitroreductase" evidence="3">
    <location>
        <begin position="73"/>
        <end position="155"/>
    </location>
</feature>
<name>A0ABN2IBN0_9MICO</name>
<dbReference type="PANTHER" id="PTHR43673">
    <property type="entry name" value="NAD(P)H NITROREDUCTASE YDGI-RELATED"/>
    <property type="match status" value="1"/>
</dbReference>
<dbReference type="InterPro" id="IPR029479">
    <property type="entry name" value="Nitroreductase"/>
</dbReference>
<gene>
    <name evidence="4" type="ORF">GCM10009808_19810</name>
</gene>
<dbReference type="Pfam" id="PF00881">
    <property type="entry name" value="Nitroreductase"/>
    <property type="match status" value="2"/>
</dbReference>
<dbReference type="RefSeq" id="WP_344072101.1">
    <property type="nucleotide sequence ID" value="NZ_BAAAPL010000002.1"/>
</dbReference>
<evidence type="ECO:0000259" key="3">
    <source>
        <dbReference type="Pfam" id="PF00881"/>
    </source>
</evidence>
<dbReference type="Proteomes" id="UP001501690">
    <property type="component" value="Unassembled WGS sequence"/>
</dbReference>
<dbReference type="InterPro" id="IPR000415">
    <property type="entry name" value="Nitroreductase-like"/>
</dbReference>
<comment type="similarity">
    <text evidence="1">Belongs to the nitroreductase family.</text>
</comment>
<evidence type="ECO:0000313" key="4">
    <source>
        <dbReference type="EMBL" id="GAA1701875.1"/>
    </source>
</evidence>